<dbReference type="Pfam" id="PF07676">
    <property type="entry name" value="PD40"/>
    <property type="match status" value="3"/>
</dbReference>
<name>A0A1H3PDI2_9PSEU</name>
<dbReference type="InterPro" id="IPR011042">
    <property type="entry name" value="6-blade_b-propeller_TolB-like"/>
</dbReference>
<organism evidence="3 4">
    <name type="scientific">Amycolatopsis xylanica</name>
    <dbReference type="NCBI Taxonomy" id="589385"/>
    <lineage>
        <taxon>Bacteria</taxon>
        <taxon>Bacillati</taxon>
        <taxon>Actinomycetota</taxon>
        <taxon>Actinomycetes</taxon>
        <taxon>Pseudonocardiales</taxon>
        <taxon>Pseudonocardiaceae</taxon>
        <taxon>Amycolatopsis</taxon>
    </lineage>
</organism>
<sequence length="419" mass="43111">MVGRKILVLGVVGLVALAGTPASASHGVDLVSRSQWGTHGDGASWTPVISADGRYVAFPSEASTLVRGDRNGVSDVFVKDLWTGSVDRVTDGDGPSYDPPALSADGRYVAFLSSATNLVPGDTNGVDDVFVKDRRRGTVVSVSEGGNAASYGSPALSADGRFVAFRSDASNLVPGDTNGVADVFVKDLVTQAIERVSVAADGTQGDKLVSHGIALSADGRYVVFPSAATNLVPGDTNASVDMFVKDRRTGGIVRANTAADGTQGKSYTLMPSITADGRKVAFVAWGDTLVPGDTEDTPDVFVKDLVTGAISRVNTASDGTLAEASPLGPVISADGSTIAFSSISSNLVPHDTNKVDDVFVKNLVTGKTTSPTVRGDSFSLAPSLSADGRTVVFGSYASNLAPCDTNDVPDVFVKFAARP</sequence>
<evidence type="ECO:0000256" key="2">
    <source>
        <dbReference type="SAM" id="SignalP"/>
    </source>
</evidence>
<dbReference type="AlphaFoldDB" id="A0A1H3PDI2"/>
<proteinExistence type="inferred from homology"/>
<evidence type="ECO:0000256" key="1">
    <source>
        <dbReference type="ARBA" id="ARBA00009820"/>
    </source>
</evidence>
<dbReference type="EMBL" id="FNON01000008">
    <property type="protein sequence ID" value="SDY98449.1"/>
    <property type="molecule type" value="Genomic_DNA"/>
</dbReference>
<dbReference type="InterPro" id="IPR011659">
    <property type="entry name" value="WD40"/>
</dbReference>
<dbReference type="STRING" id="589385.SAMN05421504_108127"/>
<reference evidence="3 4" key="1">
    <citation type="submission" date="2016-10" db="EMBL/GenBank/DDBJ databases">
        <authorList>
            <person name="de Groot N.N."/>
        </authorList>
    </citation>
    <scope>NUCLEOTIDE SEQUENCE [LARGE SCALE GENOMIC DNA]</scope>
    <source>
        <strain evidence="3 4">CPCC 202699</strain>
    </source>
</reference>
<dbReference type="Proteomes" id="UP000199515">
    <property type="component" value="Unassembled WGS sequence"/>
</dbReference>
<protein>
    <submittedName>
        <fullName evidence="3">WD40-like Beta Propeller Repeat</fullName>
    </submittedName>
</protein>
<feature type="chain" id="PRO_5011610178" evidence="2">
    <location>
        <begin position="25"/>
        <end position="419"/>
    </location>
</feature>
<comment type="similarity">
    <text evidence="1">Belongs to the TolB family.</text>
</comment>
<dbReference type="PANTHER" id="PTHR36842">
    <property type="entry name" value="PROTEIN TOLB HOMOLOG"/>
    <property type="match status" value="1"/>
</dbReference>
<keyword evidence="2" id="KW-0732">Signal</keyword>
<evidence type="ECO:0000313" key="3">
    <source>
        <dbReference type="EMBL" id="SDY98449.1"/>
    </source>
</evidence>
<accession>A0A1H3PDI2</accession>
<dbReference type="Gene3D" id="2.120.10.30">
    <property type="entry name" value="TolB, C-terminal domain"/>
    <property type="match status" value="2"/>
</dbReference>
<dbReference type="SUPFAM" id="SSF82171">
    <property type="entry name" value="DPP6 N-terminal domain-like"/>
    <property type="match status" value="1"/>
</dbReference>
<keyword evidence="4" id="KW-1185">Reference proteome</keyword>
<gene>
    <name evidence="3" type="ORF">SAMN05421504_108127</name>
</gene>
<evidence type="ECO:0000313" key="4">
    <source>
        <dbReference type="Proteomes" id="UP000199515"/>
    </source>
</evidence>
<dbReference type="RefSeq" id="WP_091295429.1">
    <property type="nucleotide sequence ID" value="NZ_FNON01000008.1"/>
</dbReference>
<feature type="signal peptide" evidence="2">
    <location>
        <begin position="1"/>
        <end position="24"/>
    </location>
</feature>